<proteinExistence type="predicted"/>
<dbReference type="GO" id="GO:1990904">
    <property type="term" value="C:ribonucleoprotein complex"/>
    <property type="evidence" value="ECO:0007669"/>
    <property type="project" value="UniProtKB-KW"/>
</dbReference>
<dbReference type="AlphaFoldDB" id="A0A0N4ZLW1"/>
<evidence type="ECO:0000313" key="5">
    <source>
        <dbReference type="WBParaSite" id="PTRK_0000949900.1"/>
    </source>
</evidence>
<dbReference type="InterPro" id="IPR027486">
    <property type="entry name" value="Ribosomal_uS10_dom"/>
</dbReference>
<dbReference type="SMART" id="SM01403">
    <property type="entry name" value="Ribosomal_S10"/>
    <property type="match status" value="1"/>
</dbReference>
<reference evidence="5" key="1">
    <citation type="submission" date="2017-02" db="UniProtKB">
        <authorList>
            <consortium name="WormBaseParasite"/>
        </authorList>
    </citation>
    <scope>IDENTIFICATION</scope>
</reference>
<accession>A0A0N4ZLW1</accession>
<keyword evidence="2" id="KW-0687">Ribonucleoprotein</keyword>
<protein>
    <submittedName>
        <fullName evidence="5">Ribosomal_S10 domain-containing protein</fullName>
    </submittedName>
</protein>
<sequence>MLLSARNGLTKQIRLFASLREKAIKVDPKYLRQPEIKDTRKYPEYPTINVTIQGYDYAPLELYQSYVHRAAKRFNFNVIESYAVAGKNEKVVLYKPNSTIPDKEYILTTYERVVRIDNIPSVKLQLFAQLLRTHAPIGVEITIKEHEKEDEDKRYIPDLLLKEKQAELKMLDDPVIRRNLGWE</sequence>
<dbReference type="GO" id="GO:0005761">
    <property type="term" value="C:mitochondrial ribosome"/>
    <property type="evidence" value="ECO:0007669"/>
    <property type="project" value="InterPro"/>
</dbReference>
<dbReference type="Gene3D" id="3.30.70.600">
    <property type="entry name" value="Ribosomal protein S10 domain"/>
    <property type="match status" value="1"/>
</dbReference>
<organism evidence="4 5">
    <name type="scientific">Parastrongyloides trichosuri</name>
    <name type="common">Possum-specific nematode worm</name>
    <dbReference type="NCBI Taxonomy" id="131310"/>
    <lineage>
        <taxon>Eukaryota</taxon>
        <taxon>Metazoa</taxon>
        <taxon>Ecdysozoa</taxon>
        <taxon>Nematoda</taxon>
        <taxon>Chromadorea</taxon>
        <taxon>Rhabditida</taxon>
        <taxon>Tylenchina</taxon>
        <taxon>Panagrolaimomorpha</taxon>
        <taxon>Strongyloidoidea</taxon>
        <taxon>Strongyloididae</taxon>
        <taxon>Parastrongyloides</taxon>
    </lineage>
</organism>
<dbReference type="Proteomes" id="UP000038045">
    <property type="component" value="Unplaced"/>
</dbReference>
<keyword evidence="4" id="KW-1185">Reference proteome</keyword>
<evidence type="ECO:0000256" key="2">
    <source>
        <dbReference type="ARBA" id="ARBA00023274"/>
    </source>
</evidence>
<dbReference type="STRING" id="131310.A0A0N4ZLW1"/>
<evidence type="ECO:0000313" key="4">
    <source>
        <dbReference type="Proteomes" id="UP000038045"/>
    </source>
</evidence>
<dbReference type="SUPFAM" id="SSF54999">
    <property type="entry name" value="Ribosomal protein S10"/>
    <property type="match status" value="1"/>
</dbReference>
<evidence type="ECO:0000256" key="1">
    <source>
        <dbReference type="ARBA" id="ARBA00022980"/>
    </source>
</evidence>
<name>A0A0N4ZLW1_PARTI</name>
<evidence type="ECO:0000259" key="3">
    <source>
        <dbReference type="SMART" id="SM01403"/>
    </source>
</evidence>
<dbReference type="InterPro" id="IPR036838">
    <property type="entry name" value="Ribosomal_uS10_dom_sf"/>
</dbReference>
<dbReference type="PANTHER" id="PTHR13473">
    <property type="entry name" value="MITOCHONDRIAL RIBOSOMAL PROTEIN L48"/>
    <property type="match status" value="1"/>
</dbReference>
<dbReference type="PANTHER" id="PTHR13473:SF0">
    <property type="entry name" value="LARGE RIBOSOMAL SUBUNIT PROTEIN ML48"/>
    <property type="match status" value="1"/>
</dbReference>
<dbReference type="WBParaSite" id="PTRK_0000949900.1">
    <property type="protein sequence ID" value="PTRK_0000949900.1"/>
    <property type="gene ID" value="PTRK_0000949900"/>
</dbReference>
<dbReference type="Pfam" id="PF00338">
    <property type="entry name" value="Ribosomal_S10"/>
    <property type="match status" value="1"/>
</dbReference>
<keyword evidence="1" id="KW-0689">Ribosomal protein</keyword>
<dbReference type="InterPro" id="IPR027487">
    <property type="entry name" value="Ribosomal_mL48"/>
</dbReference>
<feature type="domain" description="Small ribosomal subunit protein uS10" evidence="3">
    <location>
        <begin position="49"/>
        <end position="144"/>
    </location>
</feature>